<feature type="domain" description="L-fucose isomerase N-terminal-1" evidence="9">
    <location>
        <begin position="5"/>
        <end position="173"/>
    </location>
</feature>
<dbReference type="InterPro" id="IPR004216">
    <property type="entry name" value="Fuc/Ara_isomerase_C"/>
</dbReference>
<keyword evidence="4 7" id="KW-0413">Isomerase</keyword>
<keyword evidence="12" id="KW-1185">Reference proteome</keyword>
<dbReference type="Proteomes" id="UP000070475">
    <property type="component" value="Unassembled WGS sequence"/>
</dbReference>
<evidence type="ECO:0000259" key="9">
    <source>
        <dbReference type="Pfam" id="PF07881"/>
    </source>
</evidence>
<dbReference type="PATRIC" id="fig|483937.3.peg.2948"/>
<keyword evidence="6 7" id="KW-0119">Carbohydrate metabolism</keyword>
<comment type="subcellular location">
    <subcellularLocation>
        <location evidence="7">Cytoplasm</location>
    </subcellularLocation>
</comment>
<dbReference type="PANTHER" id="PTHR37840:SF1">
    <property type="entry name" value="L-FUCOSE ISOMERASE"/>
    <property type="match status" value="1"/>
</dbReference>
<dbReference type="GO" id="GO:0030145">
    <property type="term" value="F:manganese ion binding"/>
    <property type="evidence" value="ECO:0007669"/>
    <property type="project" value="UniProtKB-UniRule"/>
</dbReference>
<dbReference type="PANTHER" id="PTHR37840">
    <property type="entry name" value="L-FUCOSE ISOMERASE"/>
    <property type="match status" value="1"/>
</dbReference>
<dbReference type="HAMAP" id="MF_01254">
    <property type="entry name" value="Fucose_iso"/>
    <property type="match status" value="1"/>
</dbReference>
<dbReference type="SUPFAM" id="SSF53743">
    <property type="entry name" value="FucI/AraA N-terminal and middle domains"/>
    <property type="match status" value="1"/>
</dbReference>
<dbReference type="GO" id="GO:0008790">
    <property type="term" value="F:arabinose isomerase activity"/>
    <property type="evidence" value="ECO:0007669"/>
    <property type="project" value="TreeGrafter"/>
</dbReference>
<evidence type="ECO:0000259" key="8">
    <source>
        <dbReference type="Pfam" id="PF02952"/>
    </source>
</evidence>
<comment type="function">
    <text evidence="7">Converts the aldose L-fucose into the corresponding ketose L-fuculose.</text>
</comment>
<feature type="binding site" evidence="7">
    <location>
        <position position="526"/>
    </location>
    <ligand>
        <name>Mn(2+)</name>
        <dbReference type="ChEBI" id="CHEBI:29035"/>
    </ligand>
</feature>
<evidence type="ECO:0000256" key="3">
    <source>
        <dbReference type="ARBA" id="ARBA00023211"/>
    </source>
</evidence>
<protein>
    <recommendedName>
        <fullName evidence="7">L-fucose isomerase</fullName>
        <shortName evidence="7">FucIase</shortName>
        <ecNumber evidence="7">5.3.1.25</ecNumber>
    </recommendedName>
    <alternativeName>
        <fullName evidence="7">6-deoxy-L-galactose isomerase</fullName>
    </alternativeName>
</protein>
<dbReference type="InterPro" id="IPR012889">
    <property type="entry name" value="Fucose_isomerase_N2"/>
</dbReference>
<evidence type="ECO:0000256" key="7">
    <source>
        <dbReference type="HAMAP-Rule" id="MF_01254"/>
    </source>
</evidence>
<keyword evidence="3 7" id="KW-0464">Manganese</keyword>
<feature type="active site" description="Proton acceptor" evidence="7">
    <location>
        <position position="336"/>
    </location>
</feature>
<evidence type="ECO:0000256" key="2">
    <source>
        <dbReference type="ARBA" id="ARBA00022723"/>
    </source>
</evidence>
<dbReference type="OrthoDB" id="9760430at2"/>
<dbReference type="Gene3D" id="3.40.50.1070">
    <property type="match status" value="1"/>
</dbReference>
<dbReference type="GO" id="GO:0005737">
    <property type="term" value="C:cytoplasm"/>
    <property type="evidence" value="ECO:0007669"/>
    <property type="project" value="UniProtKB-SubCell"/>
</dbReference>
<dbReference type="InterPro" id="IPR038391">
    <property type="entry name" value="Fucose_iso_dom1_sf"/>
</dbReference>
<reference evidence="11 12" key="1">
    <citation type="submission" date="2015-08" db="EMBL/GenBank/DDBJ databases">
        <title>Genomes of Paenibacillus riograndensis.</title>
        <authorList>
            <person name="Sant'Anna F.H."/>
            <person name="Souza R."/>
            <person name="Ambrosini A."/>
            <person name="Bach E."/>
            <person name="Fernandes G."/>
            <person name="Balsanelli E."/>
            <person name="Baura V.A."/>
            <person name="Pedrosa F.O."/>
            <person name="Souza E.M."/>
            <person name="Passaglia L."/>
        </authorList>
    </citation>
    <scope>NUCLEOTIDE SEQUENCE [LARGE SCALE GENOMIC DNA]</scope>
    <source>
        <strain evidence="11 12">CAS34</strain>
    </source>
</reference>
<dbReference type="GO" id="GO:0042355">
    <property type="term" value="P:L-fucose catabolic process"/>
    <property type="evidence" value="ECO:0007669"/>
    <property type="project" value="UniProtKB-UniRule"/>
</dbReference>
<evidence type="ECO:0000256" key="4">
    <source>
        <dbReference type="ARBA" id="ARBA00023235"/>
    </source>
</evidence>
<comment type="pathway">
    <text evidence="7">Carbohydrate degradation; L-fucose degradation; L-lactaldehyde and glycerone phosphate from L-fucose: step 1/3.</text>
</comment>
<dbReference type="EMBL" id="LIRB01000122">
    <property type="protein sequence ID" value="KWX77984.1"/>
    <property type="molecule type" value="Genomic_DNA"/>
</dbReference>
<dbReference type="InterPro" id="IPR009015">
    <property type="entry name" value="Fucose_isomerase_N/cen_sf"/>
</dbReference>
<evidence type="ECO:0000313" key="12">
    <source>
        <dbReference type="Proteomes" id="UP000070475"/>
    </source>
</evidence>
<keyword evidence="1 7" id="KW-0963">Cytoplasm</keyword>
<feature type="domain" description="L-fucose isomerase C-terminal" evidence="8">
    <location>
        <begin position="389"/>
        <end position="552"/>
    </location>
</feature>
<dbReference type="SUPFAM" id="SSF50443">
    <property type="entry name" value="FucI/AraA C-terminal domain-like"/>
    <property type="match status" value="1"/>
</dbReference>
<sequence>MTTHYPKIGIRPTIDGRRRGVRESLEVQTMGMAERVAAFLQDNLRYPDGSPVECVIADSTIGGVKEASAAQAKFSSANVGVSITVTPCWCYGSETMDMDATIPHAVWGFNGTERPGAVYLAAVLSAYAQKGIPAFGIYGEDVQDSGSEEIPADVQTKLLRFAKSALAVALMKGNSYLSMGSVSMGIAGSIVNDQFFQEYLGMRNEYIDMSEFVRRFEEGIYDQKEFARALQWTKENCQIGPDNNPAHLQVSSEEKAVQLETCVKMALIGRDLMIGNPVLAELGFAEEAQGHNALAAGFQGQRQWTDHFPNGDFMETILNSSFDWNGKRAPYILATENDSLNGVTMLFNYLLTNTAQIFADVRTYWSPAAVKRVTGYELQGQAAGGLLHLINSGSAALDGAGEQTRDGKPVIKPFWEVTDEEVEATLKATQFRAASQEYFRGGGFSTDYLTKGGMPVTMARLNLVKGLGPVLQLAEGYTVELPEEVHRTLDERTDPTWPTTWFAPVLTGSGSFSSVYDVMNNWGANHGAISYGHIGADLITLASMLRIPVSMHNVEESRIFRPRVWSLFGTESLEAADYRACRNFGPLY</sequence>
<dbReference type="Gene3D" id="3.40.275.10">
    <property type="entry name" value="L-fucose Isomerase, Chain A, domain 2"/>
    <property type="match status" value="1"/>
</dbReference>
<feature type="binding site" evidence="7">
    <location>
        <position position="360"/>
    </location>
    <ligand>
        <name>Mn(2+)</name>
        <dbReference type="ChEBI" id="CHEBI:29035"/>
    </ligand>
</feature>
<dbReference type="UniPathway" id="UPA00563">
    <property type="reaction ID" value="UER00624"/>
</dbReference>
<dbReference type="InterPro" id="IPR005763">
    <property type="entry name" value="Fucose_isomerase"/>
</dbReference>
<dbReference type="GO" id="GO:0008736">
    <property type="term" value="F:L-fucose isomerase activity"/>
    <property type="evidence" value="ECO:0007669"/>
    <property type="project" value="UniProtKB-UniRule"/>
</dbReference>
<keyword evidence="5 7" id="KW-0294">Fucose metabolism</keyword>
<feature type="active site" description="Proton acceptor" evidence="7">
    <location>
        <position position="360"/>
    </location>
</feature>
<accession>A0A132U338</accession>
<feature type="domain" description="L-fucose isomerase N-terminal-2" evidence="10">
    <location>
        <begin position="175"/>
        <end position="353"/>
    </location>
</feature>
<gene>
    <name evidence="7 11" type="primary">fucI</name>
    <name evidence="11" type="ORF">AMQ84_10960</name>
</gene>
<dbReference type="Gene3D" id="3.20.14.10">
    <property type="entry name" value="L-fucose/L-arabinose isomerase, C-terminal"/>
    <property type="match status" value="1"/>
</dbReference>
<comment type="caution">
    <text evidence="11">The sequence shown here is derived from an EMBL/GenBank/DDBJ whole genome shotgun (WGS) entry which is preliminary data.</text>
</comment>
<keyword evidence="2 7" id="KW-0479">Metal-binding</keyword>
<dbReference type="EC" id="5.3.1.25" evidence="7"/>
<comment type="similarity">
    <text evidence="7">Belongs to the L-fucose isomerase family.</text>
</comment>
<dbReference type="Pfam" id="PF02952">
    <property type="entry name" value="Fucose_iso_C"/>
    <property type="match status" value="1"/>
</dbReference>
<evidence type="ECO:0000256" key="1">
    <source>
        <dbReference type="ARBA" id="ARBA00022490"/>
    </source>
</evidence>
<dbReference type="InterPro" id="IPR038392">
    <property type="entry name" value="Fucose_isomerase_dom2_sf"/>
</dbReference>
<comment type="catalytic activity">
    <reaction evidence="7">
        <text>L-fucose = L-fuculose</text>
        <dbReference type="Rhea" id="RHEA:17233"/>
        <dbReference type="ChEBI" id="CHEBI:2181"/>
        <dbReference type="ChEBI" id="CHEBI:17617"/>
        <dbReference type="EC" id="5.3.1.25"/>
    </reaction>
</comment>
<dbReference type="AlphaFoldDB" id="A0A132U338"/>
<name>A0A132U338_9BACL</name>
<dbReference type="InterPro" id="IPR015888">
    <property type="entry name" value="Fuc_isomerase_C"/>
</dbReference>
<comment type="cofactor">
    <cofactor evidence="7">
        <name>Mn(2+)</name>
        <dbReference type="ChEBI" id="CHEBI:29035"/>
    </cofactor>
</comment>
<dbReference type="NCBIfam" id="TIGR01089">
    <property type="entry name" value="fucI"/>
    <property type="match status" value="1"/>
</dbReference>
<organism evidence="11 12">
    <name type="scientific">Paenibacillus riograndensis</name>
    <dbReference type="NCBI Taxonomy" id="483937"/>
    <lineage>
        <taxon>Bacteria</taxon>
        <taxon>Bacillati</taxon>
        <taxon>Bacillota</taxon>
        <taxon>Bacilli</taxon>
        <taxon>Bacillales</taxon>
        <taxon>Paenibacillaceae</taxon>
        <taxon>Paenibacillus</taxon>
        <taxon>Paenibacillus sonchi group</taxon>
    </lineage>
</organism>
<dbReference type="InterPro" id="IPR012888">
    <property type="entry name" value="Fucose_iso_N1"/>
</dbReference>
<dbReference type="Pfam" id="PF07882">
    <property type="entry name" value="Fucose_iso_N2"/>
    <property type="match status" value="1"/>
</dbReference>
<dbReference type="InterPro" id="IPR038393">
    <property type="entry name" value="Fuc_iso_dom3_sf"/>
</dbReference>
<feature type="binding site" evidence="7">
    <location>
        <position position="336"/>
    </location>
    <ligand>
        <name>Mn(2+)</name>
        <dbReference type="ChEBI" id="CHEBI:29035"/>
    </ligand>
</feature>
<proteinExistence type="inferred from homology"/>
<evidence type="ECO:0000256" key="5">
    <source>
        <dbReference type="ARBA" id="ARBA00023253"/>
    </source>
</evidence>
<evidence type="ECO:0000256" key="6">
    <source>
        <dbReference type="ARBA" id="ARBA00023277"/>
    </source>
</evidence>
<dbReference type="RefSeq" id="WP_060860399.1">
    <property type="nucleotide sequence ID" value="NZ_LIRB01000122.1"/>
</dbReference>
<evidence type="ECO:0000259" key="10">
    <source>
        <dbReference type="Pfam" id="PF07882"/>
    </source>
</evidence>
<dbReference type="Pfam" id="PF07881">
    <property type="entry name" value="Fucose_iso_N1"/>
    <property type="match status" value="1"/>
</dbReference>
<dbReference type="GO" id="GO:0019571">
    <property type="term" value="P:D-arabinose catabolic process"/>
    <property type="evidence" value="ECO:0007669"/>
    <property type="project" value="TreeGrafter"/>
</dbReference>
<evidence type="ECO:0000313" key="11">
    <source>
        <dbReference type="EMBL" id="KWX77984.1"/>
    </source>
</evidence>
<dbReference type="NCBIfam" id="NF008220">
    <property type="entry name" value="PRK10991.1"/>
    <property type="match status" value="1"/>
</dbReference>